<reference evidence="13" key="3">
    <citation type="submission" date="2025-08" db="UniProtKB">
        <authorList>
            <consortium name="Ensembl"/>
        </authorList>
    </citation>
    <scope>IDENTIFICATION</scope>
    <source>
        <strain evidence="13">HNI</strain>
    </source>
</reference>
<dbReference type="Pfam" id="PF00094">
    <property type="entry name" value="VWD"/>
    <property type="match status" value="1"/>
</dbReference>
<reference evidence="13 14" key="2">
    <citation type="submission" date="2017-04" db="EMBL/GenBank/DDBJ databases">
        <title>CpG methylation of centromeres and impact of large insertions on vertebrate speciation.</title>
        <authorList>
            <person name="Ichikawa K."/>
            <person name="Yoshimura J."/>
            <person name="Morishita S."/>
        </authorList>
    </citation>
    <scope>NUCLEOTIDE SEQUENCE</scope>
    <source>
        <strain evidence="13 14">HNI</strain>
    </source>
</reference>
<dbReference type="PANTHER" id="PTHR11339">
    <property type="entry name" value="EXTRACELLULAR MATRIX GLYCOPROTEIN RELATED"/>
    <property type="match status" value="1"/>
</dbReference>
<keyword evidence="7" id="KW-0325">Glycoprotein</keyword>
<feature type="domain" description="CTCK" evidence="10">
    <location>
        <begin position="1540"/>
        <end position="1627"/>
    </location>
</feature>
<sequence length="1641" mass="178495">MTLDQFLHNRNQVVKCDVKYGLMCKKEDQPRRPGKCLDYKIRVCCPTNTCRNLTTPFTTPTTESTTSTTTTTTTTTEAPSTTPTTTTTTTTTTETPTTTPTTTTTKAPTTTPTTITPTTTTETPTTTPTTKTTTTTTTTTETPTTAPTTTTTTTTETPTTPTTTATTTETPTTAPNTLTTTTTTTGTPTTTTTTTETPTTPTTTTTTTETPTTAPTTTTTTTTSETHTTTTSTTQIPTTPTTPCTLGCEWSDWYNVHDPWSDKNDLETYENIIKIYPSLCDNPKEIDCRSADYPEMTLDQFLHNRNQVVKCDVKYGLMCKKEDQPRRPGKCLDYKIRVCCPTNTCRNLTTPFTTPTTESTTSTTTTTTTTTEAPSTTPTTTTTTTTTTETPTTTPTTTTTKAPTTTPTTITPTTTTETPTTTPTTKTTTTTTTTTETPTTAPTTTTTTTTETPTTETPTTAPTTITTITTTTETPTTTPTTITTTITTTTTETPTTTPTTTTTTTTTETPTTTTSITTQIPTTPTTPCTLGCEWSDWYNVHDPWSDKNDLETYENIIKKYPSLCDNPKEIDCRSADYPEMTLDQFLHNRNQVVKCDVKYGLMCKKEDQPRRPGKCLDYKIRVCCPTNTCRNLTTPFTTPTTESTTSTTTTTTTTTEAPSTTPTTTTTTTTTTETPTTTPTTTTTKAPTTTPTTITPTTTIETPTTTPTTTATTTTTTTTETPTTTTTTTTTETPSTTPTTTTTTTTTTETPTTTPTTTTTKAATTTPTTVTTTTTTTTETPTTTPTTTTTTATTTTTETTTPTTTTTITTTSTETQTTTSTTTNTTLTTSLQTPTTTLITSTTPTTTTITTTTTTTTENPTTLPLTTSTTTTITSTTPTTIPLTTPGCDNLDVGEFFHWCNCTMAICVGDNQYKLVPYECPTIEPIICANGKEPVLVYDEYHCCQHYACDCVCEGWGDPHYITVDGLYYSYQGNCTYVLVEEIVTKYHLKIYIDNVFCDVGEDVSCPRSIIISFRSQTVKLINHNPAGGRADLEAQRNGAKIQLPYSQYGLKIMSSGIDLILEMPFLEIVVTFGMTGFSIELPYKYFGNNIQGHCGTCNNNQTDDCMLPGGRLASTCAVMADYWVAKDIKQPYCPPPPPLPTEEPEPPQEPPCKHQTEHSLCDLINKGPFKDCHPLVSPDNFYKGCVYDSCYVSNPAMQCTSLQTYAAACAQAGVCINWRNHTKLCNSNCDSGKVYKPCGLAQQPTCEDNPQEEISDVFANYTVEGCFCPEGMKLFNRQSGICVKKCGCLDPKGIPREFNETFEYQCQECTCSKSTKTVTCTPKTCPRLAVPSCTEGFVLVNQTNPEDPCCPFLTCQCHLSTCKNIDSECEAGHKAVVKMLEGKCCPELICEPKNVCVYNRTEYMPKSSFPTSKCQDCTCSNEVDRTTGLLKINCSPMQCDQKCAMGFVYEETNSGDCCGKCVQKYCVVSVNGTDHLLTPGETWSPLQNSCEQYSCGGTFTISTSSVVCPPFQQSNCKPDTIQTAANGCCKICVEKDSACNVTSMKTHVLQNDCQSKEEVDMPYCEGSCITFTRYSAPKAAMQHTCSCCKEARFSNHTIDLVCKNGRILPFSYMFVEECSCSQTRCTDAEHARRKRSFTLQ</sequence>
<dbReference type="Proteomes" id="UP000265180">
    <property type="component" value="Chromosome 6"/>
</dbReference>
<dbReference type="InterPro" id="IPR006207">
    <property type="entry name" value="Cys_knot_C"/>
</dbReference>
<evidence type="ECO:0000256" key="5">
    <source>
        <dbReference type="ARBA" id="ARBA00023008"/>
    </source>
</evidence>
<feature type="domain" description="VWFC" evidence="11">
    <location>
        <begin position="1289"/>
        <end position="1357"/>
    </location>
</feature>
<dbReference type="SMART" id="SM00041">
    <property type="entry name" value="CT"/>
    <property type="match status" value="1"/>
</dbReference>
<feature type="region of interest" description="Disordered" evidence="9">
    <location>
        <begin position="57"/>
        <end position="239"/>
    </location>
</feature>
<dbReference type="PROSITE" id="PS01225">
    <property type="entry name" value="CTCK_2"/>
    <property type="match status" value="1"/>
</dbReference>
<evidence type="ECO:0000313" key="14">
    <source>
        <dbReference type="Proteomes" id="UP000265180"/>
    </source>
</evidence>
<dbReference type="InterPro" id="IPR025155">
    <property type="entry name" value="WxxW_domain"/>
</dbReference>
<dbReference type="Pfam" id="PF08742">
    <property type="entry name" value="C8"/>
    <property type="match status" value="1"/>
</dbReference>
<reference key="1">
    <citation type="journal article" date="2007" name="Nature">
        <title>The medaka draft genome and insights into vertebrate genome evolution.</title>
        <authorList>
            <person name="Kasahara M."/>
            <person name="Naruse K."/>
            <person name="Sasaki S."/>
            <person name="Nakatani Y."/>
            <person name="Qu W."/>
            <person name="Ahsan B."/>
            <person name="Yamada T."/>
            <person name="Nagayasu Y."/>
            <person name="Doi K."/>
            <person name="Kasai Y."/>
            <person name="Jindo T."/>
            <person name="Kobayashi D."/>
            <person name="Shimada A."/>
            <person name="Toyoda A."/>
            <person name="Kuroki Y."/>
            <person name="Fujiyama A."/>
            <person name="Sasaki T."/>
            <person name="Shimizu A."/>
            <person name="Asakawa S."/>
            <person name="Shimizu N."/>
            <person name="Hashimoto S."/>
            <person name="Yang J."/>
            <person name="Lee Y."/>
            <person name="Matsushima K."/>
            <person name="Sugano S."/>
            <person name="Sakaizumi M."/>
            <person name="Narita T."/>
            <person name="Ohishi K."/>
            <person name="Haga S."/>
            <person name="Ohta F."/>
            <person name="Nomoto H."/>
            <person name="Nogata K."/>
            <person name="Morishita T."/>
            <person name="Endo T."/>
            <person name="Shin-I T."/>
            <person name="Takeda H."/>
            <person name="Morishita S."/>
            <person name="Kohara Y."/>
        </authorList>
    </citation>
    <scope>NUCLEOTIDE SEQUENCE [LARGE SCALE GENOMIC DNA]</scope>
    <source>
        <strain>Hd-rR</strain>
    </source>
</reference>
<evidence type="ECO:0000256" key="7">
    <source>
        <dbReference type="ARBA" id="ARBA00023180"/>
    </source>
</evidence>
<evidence type="ECO:0000256" key="8">
    <source>
        <dbReference type="PROSITE-ProRule" id="PRU00039"/>
    </source>
</evidence>
<keyword evidence="5" id="KW-0186">Copper</keyword>
<dbReference type="PROSITE" id="PS51233">
    <property type="entry name" value="VWFD"/>
    <property type="match status" value="1"/>
</dbReference>
<organism evidence="13 14">
    <name type="scientific">Oryzias latipes</name>
    <name type="common">Japanese rice fish</name>
    <name type="synonym">Japanese killifish</name>
    <dbReference type="NCBI Taxonomy" id="8090"/>
    <lineage>
        <taxon>Eukaryota</taxon>
        <taxon>Metazoa</taxon>
        <taxon>Chordata</taxon>
        <taxon>Craniata</taxon>
        <taxon>Vertebrata</taxon>
        <taxon>Euteleostomi</taxon>
        <taxon>Actinopterygii</taxon>
        <taxon>Neopterygii</taxon>
        <taxon>Teleostei</taxon>
        <taxon>Neoteleostei</taxon>
        <taxon>Acanthomorphata</taxon>
        <taxon>Ovalentaria</taxon>
        <taxon>Atherinomorphae</taxon>
        <taxon>Beloniformes</taxon>
        <taxon>Adrianichthyidae</taxon>
        <taxon>Oryziinae</taxon>
        <taxon>Oryzias</taxon>
    </lineage>
</organism>
<name>A0A3P9M2I2_ORYLA</name>
<dbReference type="Pfam" id="PF13330">
    <property type="entry name" value="Mucin2_WxxW"/>
    <property type="match status" value="3"/>
</dbReference>
<protein>
    <submittedName>
        <fullName evidence="13">Uncharacterized protein</fullName>
    </submittedName>
</protein>
<evidence type="ECO:0000256" key="2">
    <source>
        <dbReference type="ARBA" id="ARBA00022525"/>
    </source>
</evidence>
<keyword evidence="6 8" id="KW-1015">Disulfide bond</keyword>
<dbReference type="InterPro" id="IPR014853">
    <property type="entry name" value="VWF/SSPO/ZAN-like_Cys-rich_dom"/>
</dbReference>
<dbReference type="SMART" id="SM00216">
    <property type="entry name" value="VWD"/>
    <property type="match status" value="1"/>
</dbReference>
<evidence type="ECO:0000256" key="4">
    <source>
        <dbReference type="ARBA" id="ARBA00022737"/>
    </source>
</evidence>
<dbReference type="PROSITE" id="PS01208">
    <property type="entry name" value="VWFC_1"/>
    <property type="match status" value="1"/>
</dbReference>
<dbReference type="Ensembl" id="ENSORLT00020000581.1">
    <property type="protein sequence ID" value="ENSORLP00020026971.1"/>
    <property type="gene ID" value="ENSORLG00020000236.1"/>
</dbReference>
<feature type="disulfide bond" evidence="8">
    <location>
        <begin position="1569"/>
        <end position="1621"/>
    </location>
</feature>
<proteinExistence type="predicted"/>
<feature type="disulfide bond" evidence="8">
    <location>
        <begin position="1554"/>
        <end position="1603"/>
    </location>
</feature>
<reference evidence="13" key="4">
    <citation type="submission" date="2025-09" db="UniProtKB">
        <authorList>
            <consortium name="Ensembl"/>
        </authorList>
    </citation>
    <scope>IDENTIFICATION</scope>
    <source>
        <strain evidence="13">HNI</strain>
    </source>
</reference>
<feature type="domain" description="VWFC" evidence="11">
    <location>
        <begin position="1395"/>
        <end position="1463"/>
    </location>
</feature>
<comment type="caution">
    <text evidence="8">Lacks conserved residue(s) required for the propagation of feature annotation.</text>
</comment>
<evidence type="ECO:0000256" key="9">
    <source>
        <dbReference type="SAM" id="MobiDB-lite"/>
    </source>
</evidence>
<dbReference type="PROSITE" id="PS50184">
    <property type="entry name" value="VWFC_2"/>
    <property type="match status" value="2"/>
</dbReference>
<feature type="region of interest" description="Disordered" evidence="9">
    <location>
        <begin position="352"/>
        <end position="462"/>
    </location>
</feature>
<evidence type="ECO:0000256" key="6">
    <source>
        <dbReference type="ARBA" id="ARBA00023157"/>
    </source>
</evidence>
<feature type="domain" description="VWFD" evidence="12">
    <location>
        <begin position="951"/>
        <end position="1135"/>
    </location>
</feature>
<evidence type="ECO:0000259" key="10">
    <source>
        <dbReference type="PROSITE" id="PS01225"/>
    </source>
</evidence>
<evidence type="ECO:0000259" key="12">
    <source>
        <dbReference type="PROSITE" id="PS51233"/>
    </source>
</evidence>
<dbReference type="SMART" id="SM00214">
    <property type="entry name" value="VWC"/>
    <property type="match status" value="2"/>
</dbReference>
<dbReference type="PANTHER" id="PTHR11339:SF406">
    <property type="entry name" value="MUCIN-5AC-LIKE"/>
    <property type="match status" value="1"/>
</dbReference>
<evidence type="ECO:0000313" key="13">
    <source>
        <dbReference type="Ensembl" id="ENSORLP00020026971.1"/>
    </source>
</evidence>
<evidence type="ECO:0000256" key="1">
    <source>
        <dbReference type="ARBA" id="ARBA00004613"/>
    </source>
</evidence>
<dbReference type="SMART" id="SM00832">
    <property type="entry name" value="C8"/>
    <property type="match status" value="1"/>
</dbReference>
<comment type="subcellular location">
    <subcellularLocation>
        <location evidence="1">Secreted</location>
    </subcellularLocation>
</comment>
<feature type="region of interest" description="Disordered" evidence="9">
    <location>
        <begin position="1135"/>
        <end position="1154"/>
    </location>
</feature>
<feature type="region of interest" description="Disordered" evidence="9">
    <location>
        <begin position="488"/>
        <end position="520"/>
    </location>
</feature>
<dbReference type="InterPro" id="IPR050780">
    <property type="entry name" value="Mucin_vWF_Thrombospondin_sf"/>
</dbReference>
<keyword evidence="3" id="KW-0732">Signal</keyword>
<dbReference type="Gene3D" id="2.10.25.10">
    <property type="entry name" value="Laminin"/>
    <property type="match status" value="1"/>
</dbReference>
<accession>A0A3P9M2I2</accession>
<feature type="region of interest" description="Disordered" evidence="9">
    <location>
        <begin position="636"/>
        <end position="842"/>
    </location>
</feature>
<dbReference type="InterPro" id="IPR036084">
    <property type="entry name" value="Ser_inhib-like_sf"/>
</dbReference>
<dbReference type="GO" id="GO:0005576">
    <property type="term" value="C:extracellular region"/>
    <property type="evidence" value="ECO:0007669"/>
    <property type="project" value="UniProtKB-SubCell"/>
</dbReference>
<keyword evidence="2" id="KW-0964">Secreted</keyword>
<dbReference type="InterPro" id="IPR001007">
    <property type="entry name" value="VWF_dom"/>
</dbReference>
<feature type="disulfide bond" evidence="8">
    <location>
        <begin position="1565"/>
        <end position="1619"/>
    </location>
</feature>
<evidence type="ECO:0000259" key="11">
    <source>
        <dbReference type="PROSITE" id="PS50184"/>
    </source>
</evidence>
<dbReference type="SUPFAM" id="SSF57567">
    <property type="entry name" value="Serine protease inhibitors"/>
    <property type="match status" value="1"/>
</dbReference>
<dbReference type="PROSITE" id="PS01185">
    <property type="entry name" value="CTCK_1"/>
    <property type="match status" value="1"/>
</dbReference>
<dbReference type="InterPro" id="IPR001846">
    <property type="entry name" value="VWF_type-D"/>
</dbReference>
<evidence type="ECO:0000256" key="3">
    <source>
        <dbReference type="ARBA" id="ARBA00022729"/>
    </source>
</evidence>
<keyword evidence="4" id="KW-0677">Repeat</keyword>